<gene>
    <name evidence="2" type="ORF">CUNI_LOCUS2393</name>
</gene>
<organism evidence="2 3">
    <name type="scientific">Candidula unifasciata</name>
    <dbReference type="NCBI Taxonomy" id="100452"/>
    <lineage>
        <taxon>Eukaryota</taxon>
        <taxon>Metazoa</taxon>
        <taxon>Spiralia</taxon>
        <taxon>Lophotrochozoa</taxon>
        <taxon>Mollusca</taxon>
        <taxon>Gastropoda</taxon>
        <taxon>Heterobranchia</taxon>
        <taxon>Euthyneura</taxon>
        <taxon>Panpulmonata</taxon>
        <taxon>Eupulmonata</taxon>
        <taxon>Stylommatophora</taxon>
        <taxon>Helicina</taxon>
        <taxon>Helicoidea</taxon>
        <taxon>Geomitridae</taxon>
        <taxon>Candidula</taxon>
    </lineage>
</organism>
<name>A0A8S3YMX2_9EUPU</name>
<accession>A0A8S3YMX2</accession>
<keyword evidence="3" id="KW-1185">Reference proteome</keyword>
<proteinExistence type="predicted"/>
<dbReference type="AlphaFoldDB" id="A0A8S3YMX2"/>
<feature type="compositionally biased region" description="Polar residues" evidence="1">
    <location>
        <begin position="201"/>
        <end position="211"/>
    </location>
</feature>
<feature type="non-terminal residue" evidence="2">
    <location>
        <position position="541"/>
    </location>
</feature>
<evidence type="ECO:0000256" key="1">
    <source>
        <dbReference type="SAM" id="MobiDB-lite"/>
    </source>
</evidence>
<feature type="region of interest" description="Disordered" evidence="1">
    <location>
        <begin position="1"/>
        <end position="47"/>
    </location>
</feature>
<evidence type="ECO:0000313" key="2">
    <source>
        <dbReference type="EMBL" id="CAG5116835.1"/>
    </source>
</evidence>
<reference evidence="2" key="1">
    <citation type="submission" date="2021-04" db="EMBL/GenBank/DDBJ databases">
        <authorList>
            <consortium name="Molecular Ecology Group"/>
        </authorList>
    </citation>
    <scope>NUCLEOTIDE SEQUENCE</scope>
</reference>
<sequence length="541" mass="59303">MQEPQYLSYVQSLDSHLQPDSTPPTSKDSKEHSQQANNASSSTLNNLPKSSSFLSLDHWTSTAISPLELFYCATVAPYDVDHPLESQMCSMDRPGRTTSNRRKDESTFPVRNTKSDLDCASRFETHFDGSGMPFLDLPDEKPLIRQGLFLESGENCVRGSMNNTKRKAGANYKVPVTKERLHGFRQETKEILNNLGEAEIGNTTESENNEGASAKNDCHGSNARNERNQDSDVSIRFCDNKVALNIKRSCKNIVIRYENKTQCKSIPTDCSNRVRINLGKKEDVARPSKNKVNVNIVGDCVIVTFHGDTEEIFPSDKSQNGSYLKSSKDFEASTVSNEERTDQGLTMIKDRMCASCLSTNKEVQTDIGDSQHTRNIPVVLAPSHVLTAATNPTDVTENSQIASQHGCLEKADVGNEASNACTDCGSLGGEANAKITLDFPQFEYNSGNTHNDVVVNEHSDGLSEGSYEVVTGGCENDVDISQCCVRLPPEGASAHATTDDSRLHVDCSEDVMKLKDLLASISHDSNTDIGTDNLRGIQGER</sequence>
<dbReference type="Proteomes" id="UP000678393">
    <property type="component" value="Unassembled WGS sequence"/>
</dbReference>
<feature type="region of interest" description="Disordered" evidence="1">
    <location>
        <begin position="90"/>
        <end position="109"/>
    </location>
</feature>
<feature type="compositionally biased region" description="Polar residues" evidence="1">
    <location>
        <begin position="8"/>
        <end position="26"/>
    </location>
</feature>
<protein>
    <submittedName>
        <fullName evidence="2">Uncharacterized protein</fullName>
    </submittedName>
</protein>
<comment type="caution">
    <text evidence="2">The sequence shown here is derived from an EMBL/GenBank/DDBJ whole genome shotgun (WGS) entry which is preliminary data.</text>
</comment>
<evidence type="ECO:0000313" key="3">
    <source>
        <dbReference type="Proteomes" id="UP000678393"/>
    </source>
</evidence>
<feature type="compositionally biased region" description="Low complexity" evidence="1">
    <location>
        <begin position="34"/>
        <end position="47"/>
    </location>
</feature>
<feature type="region of interest" description="Disordered" evidence="1">
    <location>
        <begin position="197"/>
        <end position="229"/>
    </location>
</feature>
<dbReference type="EMBL" id="CAJHNH020000310">
    <property type="protein sequence ID" value="CAG5116835.1"/>
    <property type="molecule type" value="Genomic_DNA"/>
</dbReference>